<feature type="compositionally biased region" description="Acidic residues" evidence="1">
    <location>
        <begin position="209"/>
        <end position="220"/>
    </location>
</feature>
<proteinExistence type="predicted"/>
<evidence type="ECO:0000313" key="3">
    <source>
        <dbReference type="EMBL" id="KAF7135613.1"/>
    </source>
</evidence>
<evidence type="ECO:0000313" key="4">
    <source>
        <dbReference type="Proteomes" id="UP000626092"/>
    </source>
</evidence>
<dbReference type="EMBL" id="WJXA01000008">
    <property type="protein sequence ID" value="KAF7135613.1"/>
    <property type="molecule type" value="Genomic_DNA"/>
</dbReference>
<feature type="compositionally biased region" description="Basic and acidic residues" evidence="1">
    <location>
        <begin position="191"/>
        <end position="200"/>
    </location>
</feature>
<gene>
    <name evidence="3" type="ORF">RHSIM_Rhsim08G0030900</name>
</gene>
<feature type="domain" description="ESF1 RRM" evidence="2">
    <location>
        <begin position="4"/>
        <end position="121"/>
    </location>
</feature>
<dbReference type="GO" id="GO:0003723">
    <property type="term" value="F:RNA binding"/>
    <property type="evidence" value="ECO:0007669"/>
    <property type="project" value="TreeGrafter"/>
</dbReference>
<feature type="region of interest" description="Disordered" evidence="1">
    <location>
        <begin position="175"/>
        <end position="247"/>
    </location>
</feature>
<protein>
    <recommendedName>
        <fullName evidence="2">ESF1 RRM domain-containing protein</fullName>
    </recommendedName>
</protein>
<dbReference type="Pfam" id="PF25121">
    <property type="entry name" value="RRM_ESF1"/>
    <property type="match status" value="1"/>
</dbReference>
<reference evidence="3" key="1">
    <citation type="submission" date="2019-11" db="EMBL/GenBank/DDBJ databases">
        <authorList>
            <person name="Liu Y."/>
            <person name="Hou J."/>
            <person name="Li T.-Q."/>
            <person name="Guan C.-H."/>
            <person name="Wu X."/>
            <person name="Wu H.-Z."/>
            <person name="Ling F."/>
            <person name="Zhang R."/>
            <person name="Shi X.-G."/>
            <person name="Ren J.-P."/>
            <person name="Chen E.-F."/>
            <person name="Sun J.-M."/>
        </authorList>
    </citation>
    <scope>NUCLEOTIDE SEQUENCE</scope>
    <source>
        <strain evidence="3">Adult_tree_wgs_1</strain>
        <tissue evidence="3">Leaves</tissue>
    </source>
</reference>
<accession>A0A834GJN9</accession>
<feature type="compositionally biased region" description="Basic and acidic residues" evidence="1">
    <location>
        <begin position="222"/>
        <end position="246"/>
    </location>
</feature>
<organism evidence="3 4">
    <name type="scientific">Rhododendron simsii</name>
    <name type="common">Sims's rhododendron</name>
    <dbReference type="NCBI Taxonomy" id="118357"/>
    <lineage>
        <taxon>Eukaryota</taxon>
        <taxon>Viridiplantae</taxon>
        <taxon>Streptophyta</taxon>
        <taxon>Embryophyta</taxon>
        <taxon>Tracheophyta</taxon>
        <taxon>Spermatophyta</taxon>
        <taxon>Magnoliopsida</taxon>
        <taxon>eudicotyledons</taxon>
        <taxon>Gunneridae</taxon>
        <taxon>Pentapetalae</taxon>
        <taxon>asterids</taxon>
        <taxon>Ericales</taxon>
        <taxon>Ericaceae</taxon>
        <taxon>Ericoideae</taxon>
        <taxon>Rhodoreae</taxon>
        <taxon>Rhododendron</taxon>
    </lineage>
</organism>
<comment type="caution">
    <text evidence="3">The sequence shown here is derived from an EMBL/GenBank/DDBJ whole genome shotgun (WGS) entry which is preliminary data.</text>
</comment>
<dbReference type="InterPro" id="IPR056750">
    <property type="entry name" value="RRM_ESF1"/>
</dbReference>
<feature type="compositionally biased region" description="Basic and acidic residues" evidence="1">
    <location>
        <begin position="289"/>
        <end position="300"/>
    </location>
</feature>
<dbReference type="PANTHER" id="PTHR12202">
    <property type="entry name" value="ESF1 HOMOLOG"/>
    <property type="match status" value="1"/>
</dbReference>
<dbReference type="Proteomes" id="UP000626092">
    <property type="component" value="Unassembled WGS sequence"/>
</dbReference>
<evidence type="ECO:0000256" key="1">
    <source>
        <dbReference type="SAM" id="MobiDB-lite"/>
    </source>
</evidence>
<feature type="compositionally biased region" description="Acidic residues" evidence="1">
    <location>
        <begin position="176"/>
        <end position="190"/>
    </location>
</feature>
<keyword evidence="4" id="KW-1185">Reference proteome</keyword>
<evidence type="ECO:0000259" key="2">
    <source>
        <dbReference type="Pfam" id="PF25121"/>
    </source>
</evidence>
<dbReference type="InterPro" id="IPR039754">
    <property type="entry name" value="Esf1"/>
</dbReference>
<name>A0A834GJN9_RHOSS</name>
<dbReference type="AlphaFoldDB" id="A0A834GJN9"/>
<dbReference type="PANTHER" id="PTHR12202:SF0">
    <property type="entry name" value="ESF1 HOMOLOG"/>
    <property type="match status" value="1"/>
</dbReference>
<dbReference type="OrthoDB" id="1731670at2759"/>
<feature type="region of interest" description="Disordered" evidence="1">
    <location>
        <begin position="261"/>
        <end position="361"/>
    </location>
</feature>
<sequence>MKCMSGECKTGRQIISVAVYPSEFGLKRMEEEAVRGPVLLFDDDKEQNESDDEIDVKKLREYELSRLRYYYAVVDCDSIATADYLYKSYDGIEFKRSSNKLDLRFIPDSMEFKHPPRDATTEASANYEGLDFQTRALQRSNIHLTWEDDEPQRVKALKRKFNGDQLAEMELKEFLASDESESDEDENDNATEDKPQKKQDVIPLLQSGEDSDDDNEDGQDMEASKEGKGKSDKKGKKNEEKAKEAEAASMAELELLLAAGNGADTSLKGYNLKPKKVEGKGRKGRKEKRGREKEIPDEGKLPSVDYDDPSETYAQQLAQKQRKGDQEVLGSKQAQLPSDDLKTEKNEFIQSDDMSSKKKEKYELSSLVRSIKMKLKQVQIPTDCKISGKTGKSGSKAR</sequence>
<dbReference type="GO" id="GO:0006364">
    <property type="term" value="P:rRNA processing"/>
    <property type="evidence" value="ECO:0007669"/>
    <property type="project" value="InterPro"/>
</dbReference>